<evidence type="ECO:0000256" key="1">
    <source>
        <dbReference type="ARBA" id="ARBA00023015"/>
    </source>
</evidence>
<evidence type="ECO:0000313" key="6">
    <source>
        <dbReference type="EMBL" id="ADM28403.1"/>
    </source>
</evidence>
<dbReference type="Proteomes" id="UP000001304">
    <property type="component" value="Chromosome"/>
</dbReference>
<gene>
    <name evidence="6" type="ordered locus">Igag_1601</name>
</gene>
<dbReference type="BioCyc" id="IAGG583356:GHAH-1593-MONOMER"/>
<reference evidence="6 7" key="1">
    <citation type="journal article" date="2010" name="Stand. Genomic Sci.">
        <title>Complete genome sequence of Ignisphaera aggregans type strain (AQ1.S1).</title>
        <authorList>
            <person name="Goker M."/>
            <person name="Held B."/>
            <person name="Lapidus A."/>
            <person name="Nolan M."/>
            <person name="Spring S."/>
            <person name="Yasawong M."/>
            <person name="Lucas S."/>
            <person name="Glavina Del Rio T."/>
            <person name="Tice H."/>
            <person name="Cheng J.F."/>
            <person name="Goodwin L."/>
            <person name="Tapia R."/>
            <person name="Pitluck S."/>
            <person name="Liolios K."/>
            <person name="Ivanova N."/>
            <person name="Mavromatis K."/>
            <person name="Mikhailova N."/>
            <person name="Pati A."/>
            <person name="Chen A."/>
            <person name="Palaniappan K."/>
            <person name="Brambilla E."/>
            <person name="Land M."/>
            <person name="Hauser L."/>
            <person name="Chang Y.J."/>
            <person name="Jeffries C.D."/>
            <person name="Brettin T."/>
            <person name="Detter J.C."/>
            <person name="Han C."/>
            <person name="Rohde M."/>
            <person name="Sikorski J."/>
            <person name="Woyke T."/>
            <person name="Bristow J."/>
            <person name="Eisen J.A."/>
            <person name="Markowitz V."/>
            <person name="Hugenholtz P."/>
            <person name="Kyrpides N.C."/>
            <person name="Klenk H.P."/>
        </authorList>
    </citation>
    <scope>NUCLEOTIDE SEQUENCE [LARGE SCALE GENOMIC DNA]</scope>
    <source>
        <strain evidence="7">DSM 17230 / JCM 13409 / AQ1.S1</strain>
    </source>
</reference>
<dbReference type="GO" id="GO:0006355">
    <property type="term" value="P:regulation of DNA-templated transcription"/>
    <property type="evidence" value="ECO:0007669"/>
    <property type="project" value="InterPro"/>
</dbReference>
<dbReference type="SUPFAM" id="SSF47598">
    <property type="entry name" value="Ribbon-helix-helix"/>
    <property type="match status" value="1"/>
</dbReference>
<dbReference type="InterPro" id="IPR045865">
    <property type="entry name" value="ACT-like_dom_sf"/>
</dbReference>
<dbReference type="PANTHER" id="PTHR34719">
    <property type="entry name" value="NICKEL-RESPONSIVE REGULATOR"/>
    <property type="match status" value="1"/>
</dbReference>
<feature type="domain" description="Predicted DNA-binding protein ribbon-helix-helix" evidence="5">
    <location>
        <begin position="3"/>
        <end position="45"/>
    </location>
</feature>
<dbReference type="HOGENOM" id="CLU_113319_3_0_2"/>
<dbReference type="InterPro" id="IPR013321">
    <property type="entry name" value="Arc_rbn_hlx_hlx"/>
</dbReference>
<proteinExistence type="predicted"/>
<organism evidence="6 7">
    <name type="scientific">Ignisphaera aggregans (strain DSM 17230 / JCM 13409 / AQ1.S1)</name>
    <dbReference type="NCBI Taxonomy" id="583356"/>
    <lineage>
        <taxon>Archaea</taxon>
        <taxon>Thermoproteota</taxon>
        <taxon>Thermoprotei</taxon>
        <taxon>Desulfurococcales</taxon>
        <taxon>Desulfurococcaceae</taxon>
        <taxon>Ignisphaera</taxon>
    </lineage>
</organism>
<name>E0SRE9_IGNAA</name>
<keyword evidence="7" id="KW-1185">Reference proteome</keyword>
<sequence length="125" mass="14470">MAKRRFGISINSDIAMALDEIAKNFGLDRSRLVEEAIRSYIEEYKHFTKKHICRGIFIVRNKGGEPKIDEVFEDYRDIIVSHSHHHIAGECILTVIVYGDSERVTELHKKLLCSCTTRYIPLPHD</sequence>
<evidence type="ECO:0000256" key="3">
    <source>
        <dbReference type="ARBA" id="ARBA00023163"/>
    </source>
</evidence>
<dbReference type="InterPro" id="IPR014864">
    <property type="entry name" value="TF_NikR_Ni-bd_C"/>
</dbReference>
<keyword evidence="2" id="KW-0238">DNA-binding</keyword>
<dbReference type="SUPFAM" id="SSF55021">
    <property type="entry name" value="ACT-like"/>
    <property type="match status" value="1"/>
</dbReference>
<dbReference type="GO" id="GO:0003677">
    <property type="term" value="F:DNA binding"/>
    <property type="evidence" value="ECO:0007669"/>
    <property type="project" value="TreeGrafter"/>
</dbReference>
<dbReference type="Pfam" id="PF08753">
    <property type="entry name" value="NikR_C"/>
    <property type="match status" value="1"/>
</dbReference>
<dbReference type="Pfam" id="PF12651">
    <property type="entry name" value="RHH_3"/>
    <property type="match status" value="1"/>
</dbReference>
<dbReference type="Gene3D" id="1.10.1220.10">
    <property type="entry name" value="Met repressor-like"/>
    <property type="match status" value="1"/>
</dbReference>
<accession>E0SRE9</accession>
<evidence type="ECO:0000313" key="7">
    <source>
        <dbReference type="Proteomes" id="UP000001304"/>
    </source>
</evidence>
<keyword evidence="3" id="KW-0804">Transcription</keyword>
<dbReference type="InterPro" id="IPR010985">
    <property type="entry name" value="Ribbon_hlx_hlx"/>
</dbReference>
<dbReference type="AlphaFoldDB" id="E0SRE9"/>
<dbReference type="Gene3D" id="3.30.70.1150">
    <property type="entry name" value="ACT-like. Chain A, domain 2"/>
    <property type="match status" value="1"/>
</dbReference>
<dbReference type="PANTHER" id="PTHR34719:SF2">
    <property type="entry name" value="NICKEL-RESPONSIVE REGULATOR"/>
    <property type="match status" value="1"/>
</dbReference>
<dbReference type="InterPro" id="IPR050192">
    <property type="entry name" value="CopG/NikR_regulator"/>
</dbReference>
<evidence type="ECO:0000259" key="4">
    <source>
        <dbReference type="Pfam" id="PF08753"/>
    </source>
</evidence>
<evidence type="ECO:0000256" key="2">
    <source>
        <dbReference type="ARBA" id="ARBA00023125"/>
    </source>
</evidence>
<dbReference type="KEGG" id="iag:Igag_1601"/>
<keyword evidence="1" id="KW-0805">Transcription regulation</keyword>
<protein>
    <submittedName>
        <fullName evidence="6">Putative transcriptional regulator, CopG family</fullName>
    </submittedName>
</protein>
<dbReference type="EMBL" id="CP002098">
    <property type="protein sequence ID" value="ADM28403.1"/>
    <property type="molecule type" value="Genomic_DNA"/>
</dbReference>
<dbReference type="InterPro" id="IPR038733">
    <property type="entry name" value="Predicted_DNA_bind_prot_RHH"/>
</dbReference>
<dbReference type="InterPro" id="IPR027271">
    <property type="entry name" value="Acetolactate_synth/TF_NikR_C"/>
</dbReference>
<feature type="domain" description="Transcription factor NikR nickel binding C-terminal" evidence="4">
    <location>
        <begin position="65"/>
        <end position="111"/>
    </location>
</feature>
<evidence type="ECO:0000259" key="5">
    <source>
        <dbReference type="Pfam" id="PF12651"/>
    </source>
</evidence>
<dbReference type="STRING" id="583356.Igag_1601"/>